<comment type="catalytic activity">
    <reaction evidence="1">
        <text>Hydrolysis of terminal, non-reducing beta-D-mannose residues in beta-D-mannosides.</text>
        <dbReference type="EC" id="3.2.1.25"/>
    </reaction>
</comment>
<keyword evidence="15" id="KW-1185">Reference proteome</keyword>
<dbReference type="EC" id="3.2.1.25" evidence="5"/>
<dbReference type="Gene3D" id="2.60.40.10">
    <property type="entry name" value="Immunoglobulins"/>
    <property type="match status" value="2"/>
</dbReference>
<dbReference type="Pfam" id="PF17753">
    <property type="entry name" value="Ig_mannosidase"/>
    <property type="match status" value="1"/>
</dbReference>
<evidence type="ECO:0000256" key="6">
    <source>
        <dbReference type="ARBA" id="ARBA00022525"/>
    </source>
</evidence>
<dbReference type="GO" id="GO:0005975">
    <property type="term" value="P:carbohydrate metabolic process"/>
    <property type="evidence" value="ECO:0007669"/>
    <property type="project" value="InterPro"/>
</dbReference>
<proteinExistence type="inferred from homology"/>
<evidence type="ECO:0000256" key="9">
    <source>
        <dbReference type="ARBA" id="ARBA00023295"/>
    </source>
</evidence>
<keyword evidence="6" id="KW-0964">Secreted</keyword>
<dbReference type="InterPro" id="IPR008979">
    <property type="entry name" value="Galactose-bd-like_sf"/>
</dbReference>
<name>A0A844G8X9_9BACT</name>
<dbReference type="InterPro" id="IPR001304">
    <property type="entry name" value="C-type_lectin-like"/>
</dbReference>
<dbReference type="SUPFAM" id="SSF51445">
    <property type="entry name" value="(Trans)glycosidases"/>
    <property type="match status" value="1"/>
</dbReference>
<evidence type="ECO:0000256" key="2">
    <source>
        <dbReference type="ARBA" id="ARBA00004613"/>
    </source>
</evidence>
<dbReference type="GO" id="GO:0004567">
    <property type="term" value="F:beta-mannosidase activity"/>
    <property type="evidence" value="ECO:0007669"/>
    <property type="project" value="UniProtKB-EC"/>
</dbReference>
<evidence type="ECO:0000256" key="8">
    <source>
        <dbReference type="ARBA" id="ARBA00023180"/>
    </source>
</evidence>
<dbReference type="InterPro" id="IPR041447">
    <property type="entry name" value="Mannosidase_ig"/>
</dbReference>
<dbReference type="PROSITE" id="PS50041">
    <property type="entry name" value="C_TYPE_LECTIN_2"/>
    <property type="match status" value="1"/>
</dbReference>
<dbReference type="SUPFAM" id="SSF49303">
    <property type="entry name" value="beta-Galactosidase/glucuronidase domain"/>
    <property type="match status" value="3"/>
</dbReference>
<dbReference type="InterPro" id="IPR050887">
    <property type="entry name" value="Beta-mannosidase_GH2"/>
</dbReference>
<keyword evidence="9" id="KW-0326">Glycosidase</keyword>
<evidence type="ECO:0000256" key="12">
    <source>
        <dbReference type="ARBA" id="ARBA00041614"/>
    </source>
</evidence>
<evidence type="ECO:0000313" key="15">
    <source>
        <dbReference type="Proteomes" id="UP000435649"/>
    </source>
</evidence>
<dbReference type="InterPro" id="IPR041625">
    <property type="entry name" value="Beta-mannosidase_Ig"/>
</dbReference>
<accession>A0A844G8X9</accession>
<keyword evidence="7 14" id="KW-0378">Hydrolase</keyword>
<comment type="subcellular location">
    <subcellularLocation>
        <location evidence="2">Secreted</location>
    </subcellularLocation>
</comment>
<dbReference type="RefSeq" id="WP_154420511.1">
    <property type="nucleotide sequence ID" value="NZ_VUNS01000033.1"/>
</dbReference>
<evidence type="ECO:0000256" key="4">
    <source>
        <dbReference type="ARBA" id="ARBA00011738"/>
    </source>
</evidence>
<dbReference type="GO" id="GO:0005576">
    <property type="term" value="C:extracellular region"/>
    <property type="evidence" value="ECO:0007669"/>
    <property type="project" value="UniProtKB-SubCell"/>
</dbReference>
<evidence type="ECO:0000256" key="11">
    <source>
        <dbReference type="ARBA" id="ARBA00041069"/>
    </source>
</evidence>
<dbReference type="EMBL" id="VUNS01000033">
    <property type="protein sequence ID" value="MST99302.1"/>
    <property type="molecule type" value="Genomic_DNA"/>
</dbReference>
<dbReference type="InterPro" id="IPR054593">
    <property type="entry name" value="Beta-mannosidase-like_N2"/>
</dbReference>
<dbReference type="InterPro" id="IPR013783">
    <property type="entry name" value="Ig-like_fold"/>
</dbReference>
<keyword evidence="8" id="KW-0325">Glycoprotein</keyword>
<protein>
    <recommendedName>
        <fullName evidence="11">Beta-mannosidase B</fullName>
        <ecNumber evidence="5">3.2.1.25</ecNumber>
    </recommendedName>
    <alternativeName>
        <fullName evidence="12">Mannanase B</fullName>
    </alternativeName>
</protein>
<dbReference type="Pfam" id="PF00703">
    <property type="entry name" value="Glyco_hydro_2"/>
    <property type="match status" value="1"/>
</dbReference>
<evidence type="ECO:0000256" key="1">
    <source>
        <dbReference type="ARBA" id="ARBA00000829"/>
    </source>
</evidence>
<evidence type="ECO:0000256" key="5">
    <source>
        <dbReference type="ARBA" id="ARBA00012754"/>
    </source>
</evidence>
<dbReference type="FunFam" id="3.20.20.80:FF:000050">
    <property type="entry name" value="Beta-mannosidase B"/>
    <property type="match status" value="1"/>
</dbReference>
<reference evidence="14 15" key="1">
    <citation type="submission" date="2019-08" db="EMBL/GenBank/DDBJ databases">
        <title>In-depth cultivation of the pig gut microbiome towards novel bacterial diversity and tailored functional studies.</title>
        <authorList>
            <person name="Wylensek D."/>
            <person name="Hitch T.C.A."/>
            <person name="Clavel T."/>
        </authorList>
    </citation>
    <scope>NUCLEOTIDE SEQUENCE [LARGE SCALE GENOMIC DNA]</scope>
    <source>
        <strain evidence="14 15">BBE-744-WT-12</strain>
    </source>
</reference>
<dbReference type="AlphaFoldDB" id="A0A844G8X9"/>
<evidence type="ECO:0000259" key="13">
    <source>
        <dbReference type="PROSITE" id="PS50041"/>
    </source>
</evidence>
<dbReference type="PANTHER" id="PTHR43730:SF1">
    <property type="entry name" value="BETA-MANNOSIDASE"/>
    <property type="match status" value="1"/>
</dbReference>
<dbReference type="Gene3D" id="2.60.120.260">
    <property type="entry name" value="Galactose-binding domain-like"/>
    <property type="match status" value="1"/>
</dbReference>
<organism evidence="14 15">
    <name type="scientific">Victivallis lenta</name>
    <dbReference type="NCBI Taxonomy" id="2606640"/>
    <lineage>
        <taxon>Bacteria</taxon>
        <taxon>Pseudomonadati</taxon>
        <taxon>Lentisphaerota</taxon>
        <taxon>Lentisphaeria</taxon>
        <taxon>Victivallales</taxon>
        <taxon>Victivallaceae</taxon>
        <taxon>Victivallis</taxon>
    </lineage>
</organism>
<feature type="domain" description="C-type lectin" evidence="13">
    <location>
        <begin position="375"/>
        <end position="481"/>
    </location>
</feature>
<evidence type="ECO:0000256" key="3">
    <source>
        <dbReference type="ARBA" id="ARBA00004740"/>
    </source>
</evidence>
<dbReference type="GO" id="GO:0006516">
    <property type="term" value="P:glycoprotein catabolic process"/>
    <property type="evidence" value="ECO:0007669"/>
    <property type="project" value="TreeGrafter"/>
</dbReference>
<dbReference type="Pfam" id="PF17786">
    <property type="entry name" value="Mannosidase_ig"/>
    <property type="match status" value="1"/>
</dbReference>
<comment type="caution">
    <text evidence="14">The sequence shown here is derived from an EMBL/GenBank/DDBJ whole genome shotgun (WGS) entry which is preliminary data.</text>
</comment>
<sequence length="822" mass="93581">MGSMIDLGGSWTLGCPEWNGRTIAAELPGDNYSALLAAGMIPDPYFGRNEELVQEFRRYEWEFTREFEVPEELLSRRYVYLNCEMFDTFATVWINGKKAVSTENMFACWRPEVKALLKPGVNTIRIRFKSSELEAKKAAAGMPFPIPMNSCSKVENLNLIRKPHCHGGWDWGITLMAAGVYAPLTLTGVDGGRIDAVWTEQKHEKNLVECTAVAELHAEEPCRTAVTFRFNGEEKTVNASLKAGRNLVRAKFEVKNPRLWWPNGSGAQELYPLTVETADRTVERMIGLRTIEVVNRPDEYGVSMFFRVNGVDVFAKGANWIPADAFPSRQTEARYEDLLESARLANMNMIRVWGGGQYEKDIFYEICDRKGLMVWQDMMFSCSLYPSTEAFIANVMNELDYQIPRLKHHASLAIWCGDNEVIGATKWYDKERVSTYLVNYDRLNRELWRRVEALDPERMFWPSSPCGGPNNFNDGWHDDSCGDMHYWEVWHGAKDFSAYYSVRPRFCSEFGYQSFPSFETVASFCPPDQFNVFSPVMDHHQKCVRGNAPIIGMFGKYFRMPESFGDFLYLSQVQQALAIKTGVEFWRTLKPRCMGTIFWQLNDNWPVASWASIEYGGKWKQLQYHAKRFYAPVIATACRDPQDGQTRIFAVSDLRERCKVTVTAVVSDFDGLPQKRFEFSASLKPGESRCLKAFKPAELAGFNPEEHFMELRLSAECADGTALSFENTFFFDVFKHCAFRHADVKTAVKAGKDGGFEVTLSTDRPAFFVTLDTPGIPGIFSDNSLTLLPGEPKTLVFSPKKETTAAELGKALEVNYLRKTYN</sequence>
<dbReference type="Proteomes" id="UP000435649">
    <property type="component" value="Unassembled WGS sequence"/>
</dbReference>
<evidence type="ECO:0000313" key="14">
    <source>
        <dbReference type="EMBL" id="MST99302.1"/>
    </source>
</evidence>
<comment type="similarity">
    <text evidence="10">Belongs to the glycosyl hydrolase 2 family. Beta-mannosidase B subfamily.</text>
</comment>
<dbReference type="Gene3D" id="3.20.20.80">
    <property type="entry name" value="Glycosidases"/>
    <property type="match status" value="1"/>
</dbReference>
<comment type="pathway">
    <text evidence="3">Glycan metabolism; N-glycan degradation.</text>
</comment>
<dbReference type="SUPFAM" id="SSF49785">
    <property type="entry name" value="Galactose-binding domain-like"/>
    <property type="match status" value="1"/>
</dbReference>
<evidence type="ECO:0000256" key="7">
    <source>
        <dbReference type="ARBA" id="ARBA00022801"/>
    </source>
</evidence>
<dbReference type="InterPro" id="IPR006102">
    <property type="entry name" value="Ig-like_GH2"/>
</dbReference>
<comment type="subunit">
    <text evidence="4">Homodimer.</text>
</comment>
<dbReference type="PANTHER" id="PTHR43730">
    <property type="entry name" value="BETA-MANNOSIDASE"/>
    <property type="match status" value="1"/>
</dbReference>
<evidence type="ECO:0000256" key="10">
    <source>
        <dbReference type="ARBA" id="ARBA00038429"/>
    </source>
</evidence>
<dbReference type="InterPro" id="IPR017853">
    <property type="entry name" value="GH"/>
</dbReference>
<dbReference type="InterPro" id="IPR036156">
    <property type="entry name" value="Beta-gal/glucu_dom_sf"/>
</dbReference>
<dbReference type="Pfam" id="PF22666">
    <property type="entry name" value="Glyco_hydro_2_N2"/>
    <property type="match status" value="1"/>
</dbReference>
<gene>
    <name evidence="14" type="ORF">FYJ85_19945</name>
</gene>